<feature type="region of interest" description="Disordered" evidence="2">
    <location>
        <begin position="1"/>
        <end position="55"/>
    </location>
</feature>
<keyword evidence="5" id="KW-1185">Reference proteome</keyword>
<feature type="domain" description="Nephrocystin 3-like N-terminal" evidence="3">
    <location>
        <begin position="409"/>
        <end position="459"/>
    </location>
</feature>
<feature type="region of interest" description="Disordered" evidence="2">
    <location>
        <begin position="352"/>
        <end position="376"/>
    </location>
</feature>
<evidence type="ECO:0000313" key="5">
    <source>
        <dbReference type="Proteomes" id="UP000319257"/>
    </source>
</evidence>
<feature type="domain" description="Nephrocystin 3-like N-terminal" evidence="3">
    <location>
        <begin position="463"/>
        <end position="536"/>
    </location>
</feature>
<dbReference type="InterPro" id="IPR056884">
    <property type="entry name" value="NPHP3-like_N"/>
</dbReference>
<evidence type="ECO:0000256" key="2">
    <source>
        <dbReference type="SAM" id="MobiDB-lite"/>
    </source>
</evidence>
<protein>
    <recommendedName>
        <fullName evidence="3">Nephrocystin 3-like N-terminal domain-containing protein</fullName>
    </recommendedName>
</protein>
<dbReference type="Pfam" id="PF24883">
    <property type="entry name" value="NPHP3_N"/>
    <property type="match status" value="2"/>
</dbReference>
<dbReference type="Proteomes" id="UP000319257">
    <property type="component" value="Unassembled WGS sequence"/>
</dbReference>
<dbReference type="InterPro" id="IPR029058">
    <property type="entry name" value="AB_hydrolase_fold"/>
</dbReference>
<dbReference type="SUPFAM" id="SSF50969">
    <property type="entry name" value="YVTN repeat-like/Quinoprotein amine dehydrogenase"/>
    <property type="match status" value="1"/>
</dbReference>
<organism evidence="4 5">
    <name type="scientific">Thyridium curvatum</name>
    <dbReference type="NCBI Taxonomy" id="1093900"/>
    <lineage>
        <taxon>Eukaryota</taxon>
        <taxon>Fungi</taxon>
        <taxon>Dikarya</taxon>
        <taxon>Ascomycota</taxon>
        <taxon>Pezizomycotina</taxon>
        <taxon>Sordariomycetes</taxon>
        <taxon>Sordariomycetidae</taxon>
        <taxon>Thyridiales</taxon>
        <taxon>Thyridiaceae</taxon>
        <taxon>Thyridium</taxon>
    </lineage>
</organism>
<feature type="compositionally biased region" description="Basic and acidic residues" evidence="2">
    <location>
        <begin position="13"/>
        <end position="22"/>
    </location>
</feature>
<proteinExistence type="predicted"/>
<dbReference type="PANTHER" id="PTHR10039">
    <property type="entry name" value="AMELOGENIN"/>
    <property type="match status" value="1"/>
</dbReference>
<keyword evidence="1" id="KW-0677">Repeat</keyword>
<feature type="region of interest" description="Disordered" evidence="2">
    <location>
        <begin position="1588"/>
        <end position="1609"/>
    </location>
</feature>
<dbReference type="PANTHER" id="PTHR10039:SF16">
    <property type="entry name" value="GPI INOSITOL-DEACYLASE"/>
    <property type="match status" value="1"/>
</dbReference>
<dbReference type="RefSeq" id="XP_030995530.1">
    <property type="nucleotide sequence ID" value="XM_031140320.1"/>
</dbReference>
<evidence type="ECO:0000256" key="1">
    <source>
        <dbReference type="ARBA" id="ARBA00022737"/>
    </source>
</evidence>
<sequence>MKQFRKLSGFRKRGSEDRREPLSEQLESASIRAVSPSRRLSATGEASEFPPGGITRSLSAGTIDSAYSSAPNSVRGPDSGPLGLRVVYTPNNGHKADIVFVHGLGGTSRWTWSKNKNPELFWPLTFLALESDLCLARTLTYGYNSAFHKAGDGKTSVLDFAENLLHDLKYAEDDDNNNLNIGSVPLIFVAHSMGGLIVKEVCIQGSRRPEYENIINAVEALVFLATPHRGAQVAQLLNRILQSVIVSKGKQYVNDLLPTSFTLESQAESFRHIAKRFKLVSFYETQPTSIGLKNAKVMLLGKETSVLGYPDEISRALDADHHNVCKYNSRQDPNYLIVRSALRDLMRKVVQRTSANAPQRRASAEQPVDTTNLDTLPDHGSVDSLKALLALKELPSDDLLFYRGQWKAGTCDWILDEQDYQDWSRSEQPSSRLLWNSGGAATGKSVLSSYVIKELEDRNAVRLITLKAENLDFEAMDAKSVWERLFRSILFRTEQATPSFWVIDGLDEAENPRGFLELIQELLSSSPMIRVLITSRNTPELIAAFEPLSPAAISLGGRLEDIRHFIRAEVLFTGSPELKEKLINTLMKRAENNFLFVKLVVAELNSLQNRSYDEMKQAIYGFQKGMDALYDRMARTIAQSSQQDRAMATKVLQCVNCANRALTVREMAQIIGQELTHEDHFRASLVGVCSGFIIIEEGNDKKDESLGPRLAMIHQTAREYLFSMSDHPFKIDKRAAHSQMFHSCMATLMQPNDLKTKIRKNQAVEFLDYSASFWSYHLSMTPPGDSTVLETLRKFLTETKSNKEWVLIWIHYLASSARLRELPHASKRLSDYAAKLKVNTFWQQDNNQQQIMQLYELLDNWAIDLIKIAGKFGAVLLRNPRLIYKSIPPFCPRGSPIYQQFGQKEAKNLSVSGGLSSMEKWDDSLARMTFGTRVASTAVSAAGSQIAVLAPTGKVFMYDSSTFEQTTYSPFDNLERISHMALTSTGSLLASYGSEMTKIWEVSTGVCIVSANNLEFRPRPHAMIFTNEDKTLLVAFDDRIVRALDLREPSPAWSEYAYIDEKELPGHFLNAPSHMALNPDGTRLAISYRGYPLSAWKLKPDGRPKHSGHCWRRGQSRKKRGEVEDLVWHPNYKLLLGVYSGGTVFKWRPGFKDSTSKRPRWEPKEISIGASKIAMSRDGQLFVTGDPRGTVKIYTTLGFHLLYHLASEDMIGGITFSPDTRRLYDTRGFYASAWEPTALVRWAEQIRGRAGSFDSVSETSVGHDSAVSVTWTPTLDALTVIATPASGSQIYCTGTASGGVSLQHTQRGKLVDIQVAKNLFGIETMAMSRHGKEVCFTDTIKTLVIASIAFDSKKPESVAVETQTEIHLGDTVKGAILDLVFHQDSTHILVQGSSSIHTISLDSLLVESSVELDATDMRWISHPHDKSRIIGLSTTMAYIYDWNLQPLHRYSLLHDTDTLDNEFSIAESKVDRILPSTNGKYILVQVSPHGRQTSSQERSFYCVDVSLLPSSKTDPFRINRDPDIETIPVSSEVASQIGAALGFVKGNRLVFLSKSFSICFWQIDFSQISHHQAPVVITTDADVALDAPLSPDPSLQSSSSPGRRTSAGSILSSSSIRELFPLPGDWVSYDSLMVSALWTREKSFLCPKGGEVAIVRTPELSVSKD</sequence>
<dbReference type="SUPFAM" id="SSF53474">
    <property type="entry name" value="alpha/beta-Hydrolases"/>
    <property type="match status" value="1"/>
</dbReference>
<evidence type="ECO:0000259" key="3">
    <source>
        <dbReference type="Pfam" id="PF24883"/>
    </source>
</evidence>
<dbReference type="InParanoid" id="A0A507B8V6"/>
<comment type="caution">
    <text evidence="4">The sequence shown here is derived from an EMBL/GenBank/DDBJ whole genome shotgun (WGS) entry which is preliminary data.</text>
</comment>
<reference evidence="4 5" key="1">
    <citation type="submission" date="2019-06" db="EMBL/GenBank/DDBJ databases">
        <title>Draft genome sequence of the filamentous fungus Phialemoniopsis curvata isolated from diesel fuel.</title>
        <authorList>
            <person name="Varaljay V.A."/>
            <person name="Lyon W.J."/>
            <person name="Crouch A.L."/>
            <person name="Drake C.E."/>
            <person name="Hollomon J.M."/>
            <person name="Nadeau L.J."/>
            <person name="Nunn H.S."/>
            <person name="Stevenson B.S."/>
            <person name="Bojanowski C.L."/>
            <person name="Crookes-Goodson W.J."/>
        </authorList>
    </citation>
    <scope>NUCLEOTIDE SEQUENCE [LARGE SCALE GENOMIC DNA]</scope>
    <source>
        <strain evidence="4 5">D216</strain>
    </source>
</reference>
<dbReference type="OrthoDB" id="1658288at2759"/>
<accession>A0A507B8V6</accession>
<dbReference type="GeneID" id="41973210"/>
<feature type="compositionally biased region" description="Basic residues" evidence="2">
    <location>
        <begin position="1"/>
        <end position="12"/>
    </location>
</feature>
<dbReference type="InterPro" id="IPR011044">
    <property type="entry name" value="Quino_amine_DH_bsu"/>
</dbReference>
<gene>
    <name evidence="4" type="ORF">E0L32_005763</name>
</gene>
<name>A0A507B8V6_9PEZI</name>
<dbReference type="Gene3D" id="2.130.10.10">
    <property type="entry name" value="YVTN repeat-like/Quinoprotein amine dehydrogenase"/>
    <property type="match status" value="2"/>
</dbReference>
<evidence type="ECO:0000313" key="4">
    <source>
        <dbReference type="EMBL" id="TPX13819.1"/>
    </source>
</evidence>
<dbReference type="InterPro" id="IPR015943">
    <property type="entry name" value="WD40/YVTN_repeat-like_dom_sf"/>
</dbReference>
<dbReference type="SUPFAM" id="SSF69322">
    <property type="entry name" value="Tricorn protease domain 2"/>
    <property type="match status" value="1"/>
</dbReference>
<dbReference type="Gene3D" id="3.40.50.1820">
    <property type="entry name" value="alpha/beta hydrolase"/>
    <property type="match status" value="1"/>
</dbReference>
<dbReference type="EMBL" id="SKBQ01000031">
    <property type="protein sequence ID" value="TPX13819.1"/>
    <property type="molecule type" value="Genomic_DNA"/>
</dbReference>